<accession>A0A974BR81</accession>
<organism evidence="2">
    <name type="scientific">Xenopus laevis</name>
    <name type="common">African clawed frog</name>
    <dbReference type="NCBI Taxonomy" id="8355"/>
    <lineage>
        <taxon>Eukaryota</taxon>
        <taxon>Metazoa</taxon>
        <taxon>Chordata</taxon>
        <taxon>Craniata</taxon>
        <taxon>Vertebrata</taxon>
        <taxon>Euteleostomi</taxon>
        <taxon>Amphibia</taxon>
        <taxon>Batrachia</taxon>
        <taxon>Anura</taxon>
        <taxon>Pipoidea</taxon>
        <taxon>Pipidae</taxon>
        <taxon>Xenopodinae</taxon>
        <taxon>Xenopus</taxon>
        <taxon>Xenopus</taxon>
    </lineage>
</organism>
<name>A0A974BR81_XENLA</name>
<dbReference type="PANTHER" id="PTHR21301:SF12">
    <property type="match status" value="1"/>
</dbReference>
<feature type="region of interest" description="Disordered" evidence="1">
    <location>
        <begin position="1"/>
        <end position="35"/>
    </location>
</feature>
<reference evidence="2" key="1">
    <citation type="submission" date="2016-05" db="EMBL/GenBank/DDBJ databases">
        <title>WGS assembly of Xenopus laevis.</title>
        <authorList>
            <person name="Session A."/>
            <person name="Uno Y."/>
            <person name="Kwon T."/>
            <person name="Chapman J."/>
            <person name="Toyoda A."/>
            <person name="Takahashi S."/>
            <person name="Fukui A."/>
            <person name="Hikosaka A."/>
            <person name="Putnam N."/>
            <person name="Stites J."/>
            <person name="Van Heeringen S."/>
            <person name="Quigley I."/>
            <person name="Heinz S."/>
            <person name="Hellsten U."/>
            <person name="Lyons J."/>
            <person name="Suzuki A."/>
            <person name="Kondo M."/>
            <person name="Ogino H."/>
            <person name="Ochi H."/>
            <person name="Bogdanovic O."/>
            <person name="Lister R."/>
            <person name="Georgiou G."/>
            <person name="Paranjpe S."/>
            <person name="Van Kruijsbergen I."/>
            <person name="Mozaffari S."/>
            <person name="Shu S."/>
            <person name="Schmutz J."/>
            <person name="Jenkins J."/>
            <person name="Grimwood J."/>
            <person name="Carlson J."/>
            <person name="Mitros T."/>
            <person name="Simakov O."/>
            <person name="Heald R."/>
            <person name="Miller K."/>
            <person name="Haudenschild C."/>
            <person name="Kuroki Y."/>
            <person name="Tanaka T."/>
            <person name="Michiue T."/>
            <person name="Watanabe M."/>
            <person name="Kinoshita T."/>
            <person name="Ohta Y."/>
            <person name="Mawaribuchi S."/>
            <person name="Suzuki Y."/>
            <person name="Haramoto Y."/>
            <person name="Yamamoto T."/>
            <person name="Takagi C."/>
            <person name="Kitzman J."/>
            <person name="Shendure J."/>
            <person name="Nakayama T."/>
            <person name="Izutsu Y."/>
            <person name="Robert J."/>
            <person name="Dichmann D."/>
            <person name="Flajnik M."/>
            <person name="Houston D."/>
            <person name="Marcotte E."/>
            <person name="Wallingford J."/>
            <person name="Ito Y."/>
            <person name="Asashima M."/>
            <person name="Ueno N."/>
            <person name="Matsuda Y."/>
            <person name="Jan Veenstra G."/>
            <person name="Fujiyama A."/>
            <person name="Harland R."/>
            <person name="Taira M."/>
            <person name="Rokhsar D.S."/>
        </authorList>
    </citation>
    <scope>NUCLEOTIDE SEQUENCE</scope>
    <source>
        <strain evidence="2">J</strain>
        <tissue evidence="2">Blood</tissue>
    </source>
</reference>
<gene>
    <name evidence="2" type="ORF">XELAEV_18000013mg</name>
</gene>
<dbReference type="PANTHER" id="PTHR21301">
    <property type="entry name" value="REVERSE TRANSCRIPTASE"/>
    <property type="match status" value="1"/>
</dbReference>
<dbReference type="AlphaFoldDB" id="A0A974BR81"/>
<dbReference type="EMBL" id="KV467270">
    <property type="protein sequence ID" value="OCT56506.1"/>
    <property type="molecule type" value="Genomic_DNA"/>
</dbReference>
<evidence type="ECO:0000313" key="2">
    <source>
        <dbReference type="EMBL" id="OCT56506.1"/>
    </source>
</evidence>
<sequence>MTFKFQERGYPLLKEQRSQVEDPERSQNNLSKPKREGGRLTFVSKYNSMSSHITKIVHKHWGLLRDGIPNCGEVIYHSHKGTPIKIKGHFTCSSTFVVYVIKCPSGLQYVGQTSRMVKDRIRKHKSAIKTKKIEQAVACHFNEKGHGVLQLKYQVVDGVPILHRRGDRLKQLLKMEAM</sequence>
<dbReference type="Proteomes" id="UP000694892">
    <property type="component" value="Unassembled WGS sequence"/>
</dbReference>
<feature type="compositionally biased region" description="Basic and acidic residues" evidence="1">
    <location>
        <begin position="14"/>
        <end position="25"/>
    </location>
</feature>
<evidence type="ECO:0000256" key="1">
    <source>
        <dbReference type="SAM" id="MobiDB-lite"/>
    </source>
</evidence>
<proteinExistence type="predicted"/>
<protein>
    <recommendedName>
        <fullName evidence="3">GIY-YIG domain-containing protein</fullName>
    </recommendedName>
</protein>
<evidence type="ECO:0008006" key="3">
    <source>
        <dbReference type="Google" id="ProtNLM"/>
    </source>
</evidence>